<evidence type="ECO:0000313" key="1">
    <source>
        <dbReference type="EMBL" id="JAD72218.1"/>
    </source>
</evidence>
<proteinExistence type="predicted"/>
<dbReference type="AlphaFoldDB" id="A0A0A9CCP6"/>
<dbReference type="EMBL" id="GBRH01225677">
    <property type="protein sequence ID" value="JAD72218.1"/>
    <property type="molecule type" value="Transcribed_RNA"/>
</dbReference>
<reference evidence="1" key="1">
    <citation type="submission" date="2014-09" db="EMBL/GenBank/DDBJ databases">
        <authorList>
            <person name="Magalhaes I.L.F."/>
            <person name="Oliveira U."/>
            <person name="Santos F.R."/>
            <person name="Vidigal T.H.D.A."/>
            <person name="Brescovit A.D."/>
            <person name="Santos A.J."/>
        </authorList>
    </citation>
    <scope>NUCLEOTIDE SEQUENCE</scope>
    <source>
        <tissue evidence="1">Shoot tissue taken approximately 20 cm above the soil surface</tissue>
    </source>
</reference>
<reference evidence="1" key="2">
    <citation type="journal article" date="2015" name="Data Brief">
        <title>Shoot transcriptome of the giant reed, Arundo donax.</title>
        <authorList>
            <person name="Barrero R.A."/>
            <person name="Guerrero F.D."/>
            <person name="Moolhuijzen P."/>
            <person name="Goolsby J.A."/>
            <person name="Tidwell J."/>
            <person name="Bellgard S.E."/>
            <person name="Bellgard M.I."/>
        </authorList>
    </citation>
    <scope>NUCLEOTIDE SEQUENCE</scope>
    <source>
        <tissue evidence="1">Shoot tissue taken approximately 20 cm above the soil surface</tissue>
    </source>
</reference>
<protein>
    <submittedName>
        <fullName evidence="1">Uncharacterized protein</fullName>
    </submittedName>
</protein>
<accession>A0A0A9CCP6</accession>
<name>A0A0A9CCP6_ARUDO</name>
<organism evidence="1">
    <name type="scientific">Arundo donax</name>
    <name type="common">Giant reed</name>
    <name type="synonym">Donax arundinaceus</name>
    <dbReference type="NCBI Taxonomy" id="35708"/>
    <lineage>
        <taxon>Eukaryota</taxon>
        <taxon>Viridiplantae</taxon>
        <taxon>Streptophyta</taxon>
        <taxon>Embryophyta</taxon>
        <taxon>Tracheophyta</taxon>
        <taxon>Spermatophyta</taxon>
        <taxon>Magnoliopsida</taxon>
        <taxon>Liliopsida</taxon>
        <taxon>Poales</taxon>
        <taxon>Poaceae</taxon>
        <taxon>PACMAD clade</taxon>
        <taxon>Arundinoideae</taxon>
        <taxon>Arundineae</taxon>
        <taxon>Arundo</taxon>
    </lineage>
</organism>
<sequence length="50" mass="5443">MSFAQPVLYSSDEILRVLKSTDATLTPTKSCISATIYTQLKKPKGQATLP</sequence>